<proteinExistence type="predicted"/>
<reference evidence="2 3" key="1">
    <citation type="journal article" date="2016" name="Arch. Microbiol.">
        <title>Streptomyces zhihengii sp. nov., isolated from rhizospheric soil of Psammosilene tunicoides.</title>
        <authorList>
            <person name="Huang M.J."/>
            <person name="Fei J.J."/>
            <person name="Salam N."/>
            <person name="Kim C.J."/>
            <person name="Hozzein W.N."/>
            <person name="Xiao M."/>
            <person name="Huang H.Q."/>
            <person name="Li W.J."/>
        </authorList>
    </citation>
    <scope>NUCLEOTIDE SEQUENCE [LARGE SCALE GENOMIC DNA]</scope>
    <source>
        <strain evidence="2 3">YIM T102</strain>
    </source>
</reference>
<evidence type="ECO:0000313" key="3">
    <source>
        <dbReference type="Proteomes" id="UP000664109"/>
    </source>
</evidence>
<organism evidence="2 3">
    <name type="scientific">Streptomyces zhihengii</name>
    <dbReference type="NCBI Taxonomy" id="1818004"/>
    <lineage>
        <taxon>Bacteria</taxon>
        <taxon>Bacillati</taxon>
        <taxon>Actinomycetota</taxon>
        <taxon>Actinomycetes</taxon>
        <taxon>Kitasatosporales</taxon>
        <taxon>Streptomycetaceae</taxon>
        <taxon>Streptomyces</taxon>
    </lineage>
</organism>
<protein>
    <submittedName>
        <fullName evidence="2">GNAT family N-acetyltransferase</fullName>
    </submittedName>
</protein>
<evidence type="ECO:0000259" key="1">
    <source>
        <dbReference type="PROSITE" id="PS51186"/>
    </source>
</evidence>
<keyword evidence="3" id="KW-1185">Reference proteome</keyword>
<dbReference type="Gene3D" id="3.40.630.30">
    <property type="match status" value="1"/>
</dbReference>
<dbReference type="RefSeq" id="WP_205378183.1">
    <property type="nucleotide sequence ID" value="NZ_JAFEJA010000002.1"/>
</dbReference>
<dbReference type="Pfam" id="PF00583">
    <property type="entry name" value="Acetyltransf_1"/>
    <property type="match status" value="1"/>
</dbReference>
<dbReference type="PROSITE" id="PS51186">
    <property type="entry name" value="GNAT"/>
    <property type="match status" value="1"/>
</dbReference>
<dbReference type="InterPro" id="IPR000182">
    <property type="entry name" value="GNAT_dom"/>
</dbReference>
<feature type="domain" description="N-acetyltransferase" evidence="1">
    <location>
        <begin position="13"/>
        <end position="182"/>
    </location>
</feature>
<sequence length="231" mass="25119">MPPTAHQDHTARIDVAPLQRPDHADYIELLELTTVSGHLPPEVRHVLTLLAAQPPSTHGTALCLTARPRRSTHPKPAGALLASFPDWAFHHPLTQNNPALAQVLSRTVLLIYGVATAPTRRRQGIARTLLTEAEDRARTAGYGMTTLLHAPHLTDFYEHLGYTTAHHVTIALPDAAMGLTQPQPCLTAVKALRPDIHIRKLPGAPLPVVTGLLPGWDLPPTARFEDGHLIT</sequence>
<evidence type="ECO:0000313" key="2">
    <source>
        <dbReference type="EMBL" id="MBM9624147.1"/>
    </source>
</evidence>
<gene>
    <name evidence="2" type="ORF">JE024_36875</name>
</gene>
<dbReference type="SUPFAM" id="SSF55729">
    <property type="entry name" value="Acyl-CoA N-acyltransferases (Nat)"/>
    <property type="match status" value="1"/>
</dbReference>
<dbReference type="CDD" id="cd04301">
    <property type="entry name" value="NAT_SF"/>
    <property type="match status" value="1"/>
</dbReference>
<dbReference type="Proteomes" id="UP000664109">
    <property type="component" value="Unassembled WGS sequence"/>
</dbReference>
<accession>A0ABS2V4M7</accession>
<comment type="caution">
    <text evidence="2">The sequence shown here is derived from an EMBL/GenBank/DDBJ whole genome shotgun (WGS) entry which is preliminary data.</text>
</comment>
<dbReference type="InterPro" id="IPR016181">
    <property type="entry name" value="Acyl_CoA_acyltransferase"/>
</dbReference>
<dbReference type="EMBL" id="JAFEJA010000002">
    <property type="protein sequence ID" value="MBM9624147.1"/>
    <property type="molecule type" value="Genomic_DNA"/>
</dbReference>
<name>A0ABS2V4M7_9ACTN</name>